<keyword evidence="14 17" id="KW-0472">Membrane</keyword>
<dbReference type="GO" id="GO:0010230">
    <property type="term" value="P:alternative respiration"/>
    <property type="evidence" value="ECO:0007669"/>
    <property type="project" value="TreeGrafter"/>
</dbReference>
<comment type="function">
    <text evidence="15">Catalyzes cyanide-resistant oxygen consumption. May increase respiration when the cytochrome respiratory pathway is restricted, or in response to low temperatures.</text>
</comment>
<feature type="binding site" evidence="16">
    <location>
        <position position="306"/>
    </location>
    <ligand>
        <name>Fe cation</name>
        <dbReference type="ChEBI" id="CHEBI:24875"/>
        <label>1</label>
    </ligand>
</feature>
<dbReference type="STRING" id="50376.A0A517L877"/>
<evidence type="ECO:0000256" key="10">
    <source>
        <dbReference type="ARBA" id="ARBA00022989"/>
    </source>
</evidence>
<evidence type="ECO:0000256" key="9">
    <source>
        <dbReference type="ARBA" id="ARBA00022982"/>
    </source>
</evidence>
<evidence type="ECO:0000256" key="14">
    <source>
        <dbReference type="ARBA" id="ARBA00023136"/>
    </source>
</evidence>
<feature type="binding site" evidence="16">
    <location>
        <position position="306"/>
    </location>
    <ligand>
        <name>Fe cation</name>
        <dbReference type="ChEBI" id="CHEBI:24875"/>
        <label>2</label>
    </ligand>
</feature>
<dbReference type="GO" id="GO:0005743">
    <property type="term" value="C:mitochondrial inner membrane"/>
    <property type="evidence" value="ECO:0007669"/>
    <property type="project" value="UniProtKB-SubCell"/>
</dbReference>
<proteinExistence type="inferred from homology"/>
<sequence length="358" mass="41193">MYTSRTAVHCNRITTQRSAASILKTVSSTSSNRIAFRPALIVYQQNPSTPTRSFSSTSAVKAKDFFPEPHTPQIKKTEAAWPHPIYTVEQMNQVAVAHRETRNWSDKVALIAVKLLRWGLDTVSGYKHDKAQALHAQDPAAAQKKYGMTEQQYLIRNVFLESVAGVPGMVAGMLRHLHSMRRMKRDHGWIETLLEESYNERMHLLIFLKLYEPGWFMRLMVLGAQGVFFNAMFISYLLSPRTCHRFVGYLEEEAVLTYSRELADLEAGKLPKWEKLAAPDIAVDYYHLPEGNRTMKDLLLHIRADEAKHREVNHTLGNLDQKSDPNPYVSKYEDPDKPHPRKDIKYLKPSGWEREEVM</sequence>
<evidence type="ECO:0000256" key="16">
    <source>
        <dbReference type="PIRSR" id="PIRSR005229-1"/>
    </source>
</evidence>
<feature type="transmembrane region" description="Helical" evidence="19">
    <location>
        <begin position="215"/>
        <end position="238"/>
    </location>
</feature>
<evidence type="ECO:0000256" key="12">
    <source>
        <dbReference type="ARBA" id="ARBA00023004"/>
    </source>
</evidence>
<evidence type="ECO:0000256" key="5">
    <source>
        <dbReference type="ARBA" id="ARBA00022692"/>
    </source>
</evidence>
<evidence type="ECO:0000256" key="4">
    <source>
        <dbReference type="ARBA" id="ARBA00022660"/>
    </source>
</evidence>
<keyword evidence="21" id="KW-1185">Reference proteome</keyword>
<dbReference type="GO" id="GO:0098803">
    <property type="term" value="C:respiratory chain complex"/>
    <property type="evidence" value="ECO:0007669"/>
    <property type="project" value="UniProtKB-UniRule"/>
</dbReference>
<feature type="binding site" evidence="16">
    <location>
        <position position="309"/>
    </location>
    <ligand>
        <name>Fe cation</name>
        <dbReference type="ChEBI" id="CHEBI:24875"/>
        <label>2</label>
    </ligand>
</feature>
<dbReference type="InterPro" id="IPR002680">
    <property type="entry name" value="AOX"/>
</dbReference>
<evidence type="ECO:0000256" key="2">
    <source>
        <dbReference type="ARBA" id="ARBA00008388"/>
    </source>
</evidence>
<keyword evidence="6 16" id="KW-0479">Metal-binding</keyword>
<keyword evidence="8" id="KW-0809">Transit peptide</keyword>
<keyword evidence="11 17" id="KW-0560">Oxidoreductase</keyword>
<keyword evidence="9 17" id="KW-0249">Electron transport</keyword>
<evidence type="ECO:0000256" key="17">
    <source>
        <dbReference type="RuleBase" id="RU003779"/>
    </source>
</evidence>
<comment type="subcellular location">
    <subcellularLocation>
        <location evidence="1">Mitochondrion inner membrane</location>
        <topology evidence="1">Multi-pass membrane protein</topology>
        <orientation evidence="1">Matrix side</orientation>
    </subcellularLocation>
</comment>
<dbReference type="OrthoDB" id="16906at2759"/>
<evidence type="ECO:0000256" key="18">
    <source>
        <dbReference type="SAM" id="MobiDB-lite"/>
    </source>
</evidence>
<dbReference type="EC" id="1.-.-.-" evidence="17"/>
<keyword evidence="7" id="KW-0999">Mitochondrion inner membrane</keyword>
<accession>A0A517L877</accession>
<feature type="transmembrane region" description="Helical" evidence="19">
    <location>
        <begin position="153"/>
        <end position="174"/>
    </location>
</feature>
<dbReference type="EMBL" id="CP042190">
    <property type="protein sequence ID" value="QDS71827.1"/>
    <property type="molecule type" value="Genomic_DNA"/>
</dbReference>
<dbReference type="Pfam" id="PF01786">
    <property type="entry name" value="AOX"/>
    <property type="match status" value="1"/>
</dbReference>
<evidence type="ECO:0000256" key="11">
    <source>
        <dbReference type="ARBA" id="ARBA00023002"/>
    </source>
</evidence>
<feature type="compositionally biased region" description="Basic and acidic residues" evidence="18">
    <location>
        <begin position="331"/>
        <end position="358"/>
    </location>
</feature>
<dbReference type="GO" id="GO:0009916">
    <property type="term" value="F:alternative oxidase activity"/>
    <property type="evidence" value="ECO:0007669"/>
    <property type="project" value="UniProtKB-UniRule"/>
</dbReference>
<feature type="binding site" evidence="16">
    <location>
        <position position="251"/>
    </location>
    <ligand>
        <name>Fe cation</name>
        <dbReference type="ChEBI" id="CHEBI:24875"/>
        <label>2</label>
    </ligand>
</feature>
<keyword evidence="4 17" id="KW-0679">Respiratory chain</keyword>
<organism evidence="20 21">
    <name type="scientific">Venturia effusa</name>
    <dbReference type="NCBI Taxonomy" id="50376"/>
    <lineage>
        <taxon>Eukaryota</taxon>
        <taxon>Fungi</taxon>
        <taxon>Dikarya</taxon>
        <taxon>Ascomycota</taxon>
        <taxon>Pezizomycotina</taxon>
        <taxon>Dothideomycetes</taxon>
        <taxon>Pleosporomycetidae</taxon>
        <taxon>Venturiales</taxon>
        <taxon>Venturiaceae</taxon>
        <taxon>Venturia</taxon>
    </lineage>
</organism>
<evidence type="ECO:0000256" key="7">
    <source>
        <dbReference type="ARBA" id="ARBA00022792"/>
    </source>
</evidence>
<protein>
    <recommendedName>
        <fullName evidence="17">Alternative oxidase</fullName>
        <ecNumber evidence="17">1.-.-.-</ecNumber>
    </recommendedName>
</protein>
<keyword evidence="13" id="KW-0496">Mitochondrion</keyword>
<feature type="binding site" evidence="16">
    <location>
        <position position="161"/>
    </location>
    <ligand>
        <name>Fe cation</name>
        <dbReference type="ChEBI" id="CHEBI:24875"/>
        <label>1</label>
    </ligand>
</feature>
<comment type="similarity">
    <text evidence="2 17">Belongs to the alternative oxidase family.</text>
</comment>
<dbReference type="CDD" id="cd01053">
    <property type="entry name" value="AOX"/>
    <property type="match status" value="1"/>
</dbReference>
<evidence type="ECO:0000313" key="20">
    <source>
        <dbReference type="EMBL" id="QDS71827.1"/>
    </source>
</evidence>
<gene>
    <name evidence="20" type="primary">AOX1_2</name>
    <name evidence="20" type="ORF">FKW77_009749</name>
</gene>
<dbReference type="InterPro" id="IPR038659">
    <property type="entry name" value="AOX_sf"/>
</dbReference>
<evidence type="ECO:0000256" key="3">
    <source>
        <dbReference type="ARBA" id="ARBA00022448"/>
    </source>
</evidence>
<evidence type="ECO:0000256" key="15">
    <source>
        <dbReference type="ARBA" id="ARBA00025285"/>
    </source>
</evidence>
<keyword evidence="10 19" id="KW-1133">Transmembrane helix</keyword>
<keyword evidence="12 16" id="KW-0408">Iron</keyword>
<evidence type="ECO:0000313" key="21">
    <source>
        <dbReference type="Proteomes" id="UP000316270"/>
    </source>
</evidence>
<evidence type="ECO:0000256" key="6">
    <source>
        <dbReference type="ARBA" id="ARBA00022723"/>
    </source>
</evidence>
<dbReference type="Gene3D" id="1.20.1260.140">
    <property type="entry name" value="Alternative oxidase"/>
    <property type="match status" value="1"/>
</dbReference>
<feature type="binding site" evidence="16">
    <location>
        <position position="203"/>
    </location>
    <ligand>
        <name>Fe cation</name>
        <dbReference type="ChEBI" id="CHEBI:24875"/>
        <label>1</label>
    </ligand>
</feature>
<dbReference type="Proteomes" id="UP000316270">
    <property type="component" value="Chromosome 6"/>
</dbReference>
<reference evidence="20 21" key="1">
    <citation type="submission" date="2019-07" db="EMBL/GenBank/DDBJ databases">
        <title>Finished genome of Venturia effusa.</title>
        <authorList>
            <person name="Young C.A."/>
            <person name="Cox M.P."/>
            <person name="Ganley A.R.D."/>
            <person name="David W.J."/>
        </authorList>
    </citation>
    <scope>NUCLEOTIDE SEQUENCE [LARGE SCALE GENOMIC DNA]</scope>
    <source>
        <strain evidence="21">albino</strain>
    </source>
</reference>
<evidence type="ECO:0000256" key="1">
    <source>
        <dbReference type="ARBA" id="ARBA00004292"/>
    </source>
</evidence>
<name>A0A517L877_9PEZI</name>
<evidence type="ECO:0000256" key="8">
    <source>
        <dbReference type="ARBA" id="ARBA00022946"/>
    </source>
</evidence>
<feature type="binding site" evidence="16">
    <location>
        <position position="200"/>
    </location>
    <ligand>
        <name>Fe cation</name>
        <dbReference type="ChEBI" id="CHEBI:24875"/>
        <label>2</label>
    </ligand>
</feature>
<keyword evidence="3" id="KW-0813">Transport</keyword>
<comment type="cofactor">
    <cofactor evidence="16 17">
        <name>Fe cation</name>
        <dbReference type="ChEBI" id="CHEBI:24875"/>
    </cofactor>
    <text evidence="16 17">Binds 2 iron ions per subunit.</text>
</comment>
<feature type="region of interest" description="Disordered" evidence="18">
    <location>
        <begin position="315"/>
        <end position="358"/>
    </location>
</feature>
<dbReference type="AlphaFoldDB" id="A0A517L877"/>
<dbReference type="PIRSF" id="PIRSF005229">
    <property type="entry name" value="AOX"/>
    <property type="match status" value="1"/>
</dbReference>
<evidence type="ECO:0000256" key="19">
    <source>
        <dbReference type="SAM" id="Phobius"/>
    </source>
</evidence>
<dbReference type="GO" id="GO:0046872">
    <property type="term" value="F:metal ion binding"/>
    <property type="evidence" value="ECO:0007669"/>
    <property type="project" value="UniProtKB-UniRule"/>
</dbReference>
<dbReference type="PANTHER" id="PTHR31803:SF3">
    <property type="entry name" value="ALTERNATIVE OXIDASE"/>
    <property type="match status" value="1"/>
</dbReference>
<dbReference type="FunFam" id="1.20.1260.140:FF:000002">
    <property type="entry name" value="Alternative oxidase"/>
    <property type="match status" value="1"/>
</dbReference>
<keyword evidence="5 17" id="KW-0812">Transmembrane</keyword>
<evidence type="ECO:0000256" key="13">
    <source>
        <dbReference type="ARBA" id="ARBA00023128"/>
    </source>
</evidence>
<feature type="binding site" evidence="16">
    <location>
        <position position="200"/>
    </location>
    <ligand>
        <name>Fe cation</name>
        <dbReference type="ChEBI" id="CHEBI:24875"/>
        <label>1</label>
    </ligand>
</feature>
<dbReference type="PANTHER" id="PTHR31803">
    <property type="entry name" value="ALTERNATIVE OXIDASE"/>
    <property type="match status" value="1"/>
</dbReference>